<organism evidence="2 3">
    <name type="scientific">Streptomyces glaucosporus</name>
    <dbReference type="NCBI Taxonomy" id="284044"/>
    <lineage>
        <taxon>Bacteria</taxon>
        <taxon>Bacillati</taxon>
        <taxon>Actinomycetota</taxon>
        <taxon>Actinomycetes</taxon>
        <taxon>Kitasatosporales</taxon>
        <taxon>Streptomycetaceae</taxon>
        <taxon>Streptomyces</taxon>
    </lineage>
</organism>
<proteinExistence type="predicted"/>
<reference evidence="3" key="1">
    <citation type="journal article" date="2019" name="Int. J. Syst. Evol. Microbiol.">
        <title>The Global Catalogue of Microorganisms (GCM) 10K type strain sequencing project: providing services to taxonomists for standard genome sequencing and annotation.</title>
        <authorList>
            <consortium name="The Broad Institute Genomics Platform"/>
            <consortium name="The Broad Institute Genome Sequencing Center for Infectious Disease"/>
            <person name="Wu L."/>
            <person name="Ma J."/>
        </authorList>
    </citation>
    <scope>NUCLEOTIDE SEQUENCE [LARGE SCALE GENOMIC DNA]</scope>
    <source>
        <strain evidence="3">JCM 6921</strain>
    </source>
</reference>
<keyword evidence="3" id="KW-1185">Reference proteome</keyword>
<feature type="region of interest" description="Disordered" evidence="1">
    <location>
        <begin position="78"/>
        <end position="131"/>
    </location>
</feature>
<feature type="compositionally biased region" description="Low complexity" evidence="1">
    <location>
        <begin position="117"/>
        <end position="129"/>
    </location>
</feature>
<accession>A0ABP5VLR0</accession>
<sequence length="266" mass="28027">MNSPHIMVYHHDEFGVVAQNVHGHHLADHMLRLVGFEPVPGQALYALTEPHRGLTRRAQQAVSSLRAARLTVTADAAYDVTPPRRPPAGCGSLDRHDRVADQTVAQSDSRIEDPASDGRAGAGDRASSAETGPDVAFGVHFSLGVVAAVTDGRPAGERILREQGFQYQPRLDVYALPDTVEYCDAVRKVARASAVMQGAGLTVAAQPHLAASVTAIRASSRIAPTQVGSTALDGGPARAPETRTAQAAVTCRTATAETRPAHGLSR</sequence>
<comment type="caution">
    <text evidence="2">The sequence shown here is derived from an EMBL/GenBank/DDBJ whole genome shotgun (WGS) entry which is preliminary data.</text>
</comment>
<evidence type="ECO:0000313" key="3">
    <source>
        <dbReference type="Proteomes" id="UP001500058"/>
    </source>
</evidence>
<gene>
    <name evidence="2" type="ORF">GCM10010420_36690</name>
</gene>
<evidence type="ECO:0000256" key="1">
    <source>
        <dbReference type="SAM" id="MobiDB-lite"/>
    </source>
</evidence>
<protein>
    <submittedName>
        <fullName evidence="2">Uncharacterized protein</fullName>
    </submittedName>
</protein>
<dbReference type="Proteomes" id="UP001500058">
    <property type="component" value="Unassembled WGS sequence"/>
</dbReference>
<name>A0ABP5VLR0_9ACTN</name>
<dbReference type="EMBL" id="BAAATJ010000017">
    <property type="protein sequence ID" value="GAA2405513.1"/>
    <property type="molecule type" value="Genomic_DNA"/>
</dbReference>
<dbReference type="RefSeq" id="WP_344632131.1">
    <property type="nucleotide sequence ID" value="NZ_BAAATJ010000017.1"/>
</dbReference>
<evidence type="ECO:0000313" key="2">
    <source>
        <dbReference type="EMBL" id="GAA2405513.1"/>
    </source>
</evidence>